<gene>
    <name evidence="4" type="ORF">SETIT_4G236900v2</name>
</gene>
<dbReference type="PANTHER" id="PTHR21292">
    <property type="entry name" value="EXOCYST COMPLEX COMPONENT SEC6-RELATED"/>
    <property type="match status" value="1"/>
</dbReference>
<dbReference type="OrthoDB" id="190098at2759"/>
<evidence type="ECO:0000256" key="1">
    <source>
        <dbReference type="ARBA" id="ARBA00009447"/>
    </source>
</evidence>
<evidence type="ECO:0000256" key="3">
    <source>
        <dbReference type="ARBA" id="ARBA00022483"/>
    </source>
</evidence>
<comment type="similarity">
    <text evidence="1">Belongs to the SEC6 family.</text>
</comment>
<dbReference type="GO" id="GO:0000145">
    <property type="term" value="C:exocyst"/>
    <property type="evidence" value="ECO:0007669"/>
    <property type="project" value="InterPro"/>
</dbReference>
<dbReference type="EMBL" id="CM003531">
    <property type="protein sequence ID" value="RCV22641.1"/>
    <property type="molecule type" value="Genomic_DNA"/>
</dbReference>
<dbReference type="InterPro" id="IPR010326">
    <property type="entry name" value="EXOC3/Sec6"/>
</dbReference>
<organism evidence="4">
    <name type="scientific">Setaria italica</name>
    <name type="common">Foxtail millet</name>
    <name type="synonym">Panicum italicum</name>
    <dbReference type="NCBI Taxonomy" id="4555"/>
    <lineage>
        <taxon>Eukaryota</taxon>
        <taxon>Viridiplantae</taxon>
        <taxon>Streptophyta</taxon>
        <taxon>Embryophyta</taxon>
        <taxon>Tracheophyta</taxon>
        <taxon>Spermatophyta</taxon>
        <taxon>Magnoliopsida</taxon>
        <taxon>Liliopsida</taxon>
        <taxon>Poales</taxon>
        <taxon>Poaceae</taxon>
        <taxon>PACMAD clade</taxon>
        <taxon>Panicoideae</taxon>
        <taxon>Panicodae</taxon>
        <taxon>Paniceae</taxon>
        <taxon>Cenchrinae</taxon>
        <taxon>Setaria</taxon>
    </lineage>
</organism>
<name>A0A368QXH6_SETIT</name>
<proteinExistence type="inferred from homology"/>
<dbReference type="Gene3D" id="1.10.357.70">
    <property type="entry name" value="Exocyst complex component Sec6, C-terminal domain"/>
    <property type="match status" value="1"/>
</dbReference>
<dbReference type="Gene3D" id="1.10.357.50">
    <property type="match status" value="1"/>
</dbReference>
<dbReference type="InterPro" id="IPR042532">
    <property type="entry name" value="EXOC3/Sec6_C"/>
</dbReference>
<reference evidence="4" key="1">
    <citation type="journal article" date="2012" name="Nat. Biotechnol.">
        <title>Reference genome sequence of the model plant Setaria.</title>
        <authorList>
            <person name="Bennetzen J.L."/>
            <person name="Schmutz J."/>
            <person name="Wang H."/>
            <person name="Percifield R."/>
            <person name="Hawkins J."/>
            <person name="Pontaroli A.C."/>
            <person name="Estep M."/>
            <person name="Feng L."/>
            <person name="Vaughn J.N."/>
            <person name="Grimwood J."/>
            <person name="Jenkins J."/>
            <person name="Barry K."/>
            <person name="Lindquist E."/>
            <person name="Hellsten U."/>
            <person name="Deshpande S."/>
            <person name="Wang X."/>
            <person name="Wu X."/>
            <person name="Mitros T."/>
            <person name="Triplett J."/>
            <person name="Yang X."/>
            <person name="Ye C.Y."/>
            <person name="Mauro-Herrera M."/>
            <person name="Wang L."/>
            <person name="Li P."/>
            <person name="Sharma M."/>
            <person name="Sharma R."/>
            <person name="Ronald P.C."/>
            <person name="Panaud O."/>
            <person name="Kellogg E.A."/>
            <person name="Brutnell T.P."/>
            <person name="Doust A.N."/>
            <person name="Tuskan G.A."/>
            <person name="Rokhsar D."/>
            <person name="Devos K.M."/>
        </authorList>
    </citation>
    <scope>NUCLEOTIDE SEQUENCE [LARGE SCALE GENOMIC DNA]</scope>
    <source>
        <strain evidence="4">Yugu1</strain>
    </source>
</reference>
<keyword evidence="3" id="KW-0268">Exocytosis</keyword>
<evidence type="ECO:0000256" key="2">
    <source>
        <dbReference type="ARBA" id="ARBA00022448"/>
    </source>
</evidence>
<evidence type="ECO:0000313" key="4">
    <source>
        <dbReference type="EMBL" id="RCV22641.1"/>
    </source>
</evidence>
<keyword evidence="2" id="KW-0813">Transport</keyword>
<protein>
    <submittedName>
        <fullName evidence="4">Uncharacterized protein</fullName>
    </submittedName>
</protein>
<dbReference type="STRING" id="4555.A0A368QXH6"/>
<dbReference type="Pfam" id="PF06046">
    <property type="entry name" value="Sec6"/>
    <property type="match status" value="1"/>
</dbReference>
<dbReference type="GO" id="GO:0006887">
    <property type="term" value="P:exocytosis"/>
    <property type="evidence" value="ECO:0007669"/>
    <property type="project" value="UniProtKB-KW"/>
</dbReference>
<accession>A0A368QXH6</accession>
<sequence length="397" mass="44976">MGESGQTDLSASSSICELLPYAPQSQDDLIGLGLDESLAQVCSESASDYLMNLYVERVQEATKRWYITILEAEKTQPPKSTEDGKLYTPVGVGLFRILTQHVQIVKDNATDVMRCRIALAVIQTMHNFQAVERQRLEEPASDVGLESLCALINNNLRCYELTMELSKSTLESLPQNYAGQVNFEDASVGFLEVAKEAILQVVTVIYEDPGVQDLLARLYREDWLNGLITEYLVATLADYFSDVKQYIEKRSFRMFVEACLEEAIVVYVNHFLIQKNHIREETIERMRLDEEVLKDFFTEHINVTNVESRVKVLADVRELASAESLESFVLTYTIILHHQPDCPPEVVKKLVALREGISRSEANEVVQECKEVYEDSLVDGKPRRPGFVYGKLKCLSA</sequence>
<dbReference type="AlphaFoldDB" id="A0A368QXH6"/>
<reference evidence="4" key="2">
    <citation type="submission" date="2015-07" db="EMBL/GenBank/DDBJ databases">
        <authorList>
            <person name="Noorani M."/>
        </authorList>
    </citation>
    <scope>NUCLEOTIDE SEQUENCE</scope>
    <source>
        <strain evidence="4">Yugu1</strain>
    </source>
</reference>
<dbReference type="PANTHER" id="PTHR21292:SF1">
    <property type="entry name" value="EXOCYST COMPLEX COMPONENT 3"/>
    <property type="match status" value="1"/>
</dbReference>